<reference evidence="2 3" key="1">
    <citation type="submission" date="2018-09" db="EMBL/GenBank/DDBJ databases">
        <title>Complete genome sequence of Euzebya sp. DY32-46 isolated from seawater of Pacific Ocean.</title>
        <authorList>
            <person name="Xu L."/>
            <person name="Wu Y.-H."/>
            <person name="Xu X.-W."/>
        </authorList>
    </citation>
    <scope>NUCLEOTIDE SEQUENCE [LARGE SCALE GENOMIC DNA]</scope>
    <source>
        <strain evidence="2 3">DY32-46</strain>
    </source>
</reference>
<dbReference type="Proteomes" id="UP000264006">
    <property type="component" value="Chromosome"/>
</dbReference>
<dbReference type="EMBL" id="CP031165">
    <property type="protein sequence ID" value="AXV05159.1"/>
    <property type="molecule type" value="Genomic_DNA"/>
</dbReference>
<organism evidence="2 3">
    <name type="scientific">Euzebya pacifica</name>
    <dbReference type="NCBI Taxonomy" id="1608957"/>
    <lineage>
        <taxon>Bacteria</taxon>
        <taxon>Bacillati</taxon>
        <taxon>Actinomycetota</taxon>
        <taxon>Nitriliruptoria</taxon>
        <taxon>Euzebyales</taxon>
    </lineage>
</organism>
<dbReference type="AlphaFoldDB" id="A0A346XSG2"/>
<proteinExistence type="predicted"/>
<dbReference type="KEGG" id="euz:DVS28_a0452"/>
<dbReference type="InterPro" id="IPR041485">
    <property type="entry name" value="TetR_C_36"/>
</dbReference>
<dbReference type="Pfam" id="PF18598">
    <property type="entry name" value="TetR_C_36"/>
    <property type="match status" value="1"/>
</dbReference>
<evidence type="ECO:0000313" key="3">
    <source>
        <dbReference type="Proteomes" id="UP000264006"/>
    </source>
</evidence>
<gene>
    <name evidence="2" type="ORF">DVS28_a0452</name>
</gene>
<sequence length="191" mass="21042">MLMSRVISYSDAYIAARRQFMASGDVDMKALAEELIVGRATLYRVVGSRDRLLGRIVADLAAVTQSQAVEAAASEHPPSVERIVQAAYRMNRDVVAFRPLRQLVTNDPETAFRVLFTEIGGVHAASVASWSALMDATARDGGFALPRDTDRLAYMFVRIGESMIFADLLHSHEPDLELARDLHRALLTLPA</sequence>
<protein>
    <submittedName>
        <fullName evidence="2">Transcriptional regulator, TetR family</fullName>
    </submittedName>
</protein>
<feature type="domain" description="QsdR TetR regulatory C-terminal" evidence="1">
    <location>
        <begin position="81"/>
        <end position="188"/>
    </location>
</feature>
<keyword evidence="3" id="KW-1185">Reference proteome</keyword>
<accession>A0A346XSG2</accession>
<evidence type="ECO:0000259" key="1">
    <source>
        <dbReference type="Pfam" id="PF18598"/>
    </source>
</evidence>
<evidence type="ECO:0000313" key="2">
    <source>
        <dbReference type="EMBL" id="AXV05159.1"/>
    </source>
</evidence>
<dbReference type="Gene3D" id="1.10.357.10">
    <property type="entry name" value="Tetracycline Repressor, domain 2"/>
    <property type="match status" value="1"/>
</dbReference>
<name>A0A346XSG2_9ACTN</name>